<dbReference type="EMBL" id="CAJVCH010342467">
    <property type="protein sequence ID" value="CAG7815361.1"/>
    <property type="molecule type" value="Genomic_DNA"/>
</dbReference>
<dbReference type="GO" id="GO:0005319">
    <property type="term" value="F:lipid transporter activity"/>
    <property type="evidence" value="ECO:0007669"/>
    <property type="project" value="InterPro"/>
</dbReference>
<reference evidence="3" key="1">
    <citation type="submission" date="2021-06" db="EMBL/GenBank/DDBJ databases">
        <authorList>
            <person name="Hodson N. C."/>
            <person name="Mongue J. A."/>
            <person name="Jaron S. K."/>
        </authorList>
    </citation>
    <scope>NUCLEOTIDE SEQUENCE</scope>
</reference>
<feature type="compositionally biased region" description="Low complexity" evidence="1">
    <location>
        <begin position="179"/>
        <end position="225"/>
    </location>
</feature>
<proteinExistence type="predicted"/>
<accession>A0A8J2KKT4</accession>
<dbReference type="InterPro" id="IPR001747">
    <property type="entry name" value="Vitellogenin_N"/>
</dbReference>
<feature type="non-terminal residue" evidence="3">
    <location>
        <position position="311"/>
    </location>
</feature>
<evidence type="ECO:0000313" key="3">
    <source>
        <dbReference type="EMBL" id="CAG7815361.1"/>
    </source>
</evidence>
<evidence type="ECO:0000313" key="4">
    <source>
        <dbReference type="Proteomes" id="UP000708208"/>
    </source>
</evidence>
<feature type="region of interest" description="Disordered" evidence="1">
    <location>
        <begin position="126"/>
        <end position="234"/>
    </location>
</feature>
<sequence>NLCEQNDQVYEIIKTVNFTTCRQKPVLAYSSPAELNFRPADNAGGSLWTRALVTRMLACGQSRQNYTILKITQQERIQTGLRDEEKVVAGTQKNVTLISIRQGHPSPVRSPKTIDTLVYQYDPQEQRDQFERDSQQQQQQQSQSQSGSSSQEFTTSSSYNQRSSEEYQQDAGYLSGQKQNQFQRGSRSGSQSGSQEQGQQNIGSSEGQQQQNSGSSEEQQSGPSGKKLTKPSMDKAPLASMLITPLKKQQMMGRVDELMREIVQDLTTPTQSPGDSIAQRETLSTITTLVKALRVLDLQDIQKVSHKWLQG</sequence>
<gene>
    <name evidence="3" type="ORF">AFUS01_LOCUS26046</name>
</gene>
<dbReference type="OrthoDB" id="160294at2759"/>
<evidence type="ECO:0000259" key="2">
    <source>
        <dbReference type="Pfam" id="PF01347"/>
    </source>
</evidence>
<name>A0A8J2KKT4_9HEXA</name>
<evidence type="ECO:0000256" key="1">
    <source>
        <dbReference type="SAM" id="MobiDB-lite"/>
    </source>
</evidence>
<dbReference type="Proteomes" id="UP000708208">
    <property type="component" value="Unassembled WGS sequence"/>
</dbReference>
<protein>
    <recommendedName>
        <fullName evidence="2">Vitellogenin domain-containing protein</fullName>
    </recommendedName>
</protein>
<organism evidence="3 4">
    <name type="scientific">Allacma fusca</name>
    <dbReference type="NCBI Taxonomy" id="39272"/>
    <lineage>
        <taxon>Eukaryota</taxon>
        <taxon>Metazoa</taxon>
        <taxon>Ecdysozoa</taxon>
        <taxon>Arthropoda</taxon>
        <taxon>Hexapoda</taxon>
        <taxon>Collembola</taxon>
        <taxon>Symphypleona</taxon>
        <taxon>Sminthuridae</taxon>
        <taxon>Allacma</taxon>
    </lineage>
</organism>
<comment type="caution">
    <text evidence="3">The sequence shown here is derived from an EMBL/GenBank/DDBJ whole genome shotgun (WGS) entry which is preliminary data.</text>
</comment>
<dbReference type="Pfam" id="PF01347">
    <property type="entry name" value="Vitellogenin_N"/>
    <property type="match status" value="1"/>
</dbReference>
<dbReference type="AlphaFoldDB" id="A0A8J2KKT4"/>
<keyword evidence="4" id="KW-1185">Reference proteome</keyword>
<feature type="domain" description="Vitellogenin" evidence="2">
    <location>
        <begin position="5"/>
        <end position="307"/>
    </location>
</feature>
<feature type="compositionally biased region" description="Low complexity" evidence="1">
    <location>
        <begin position="135"/>
        <end position="158"/>
    </location>
</feature>